<keyword evidence="1" id="KW-0472">Membrane</keyword>
<keyword evidence="3" id="KW-1185">Reference proteome</keyword>
<feature type="transmembrane region" description="Helical" evidence="1">
    <location>
        <begin position="79"/>
        <end position="98"/>
    </location>
</feature>
<dbReference type="RefSeq" id="WP_255843332.1">
    <property type="nucleotide sequence ID" value="NZ_CP094358.1"/>
</dbReference>
<gene>
    <name evidence="2" type="ORF">MQE35_18330</name>
</gene>
<protein>
    <recommendedName>
        <fullName evidence="4">YhhN-like protein</fullName>
    </recommendedName>
</protein>
<evidence type="ECO:0000313" key="3">
    <source>
        <dbReference type="Proteomes" id="UP000831290"/>
    </source>
</evidence>
<feature type="transmembrane region" description="Helical" evidence="1">
    <location>
        <begin position="51"/>
        <end position="73"/>
    </location>
</feature>
<organism evidence="2 3">
    <name type="scientific">Abyssalbus ytuae</name>
    <dbReference type="NCBI Taxonomy" id="2926907"/>
    <lineage>
        <taxon>Bacteria</taxon>
        <taxon>Pseudomonadati</taxon>
        <taxon>Bacteroidota</taxon>
        <taxon>Flavobacteriia</taxon>
        <taxon>Flavobacteriales</taxon>
        <taxon>Flavobacteriaceae</taxon>
        <taxon>Abyssalbus</taxon>
    </lineage>
</organism>
<evidence type="ECO:0000313" key="2">
    <source>
        <dbReference type="EMBL" id="UOB17685.1"/>
    </source>
</evidence>
<dbReference type="EMBL" id="CP094358">
    <property type="protein sequence ID" value="UOB17685.1"/>
    <property type="molecule type" value="Genomic_DNA"/>
</dbReference>
<keyword evidence="1" id="KW-0812">Transmembrane</keyword>
<evidence type="ECO:0008006" key="4">
    <source>
        <dbReference type="Google" id="ProtNLM"/>
    </source>
</evidence>
<evidence type="ECO:0000256" key="1">
    <source>
        <dbReference type="SAM" id="Phobius"/>
    </source>
</evidence>
<dbReference type="AlphaFoldDB" id="A0A9E6ZNN9"/>
<feature type="transmembrane region" description="Helical" evidence="1">
    <location>
        <begin position="20"/>
        <end position="44"/>
    </location>
</feature>
<keyword evidence="1" id="KW-1133">Transmembrane helix</keyword>
<dbReference type="KEGG" id="fbm:MQE35_18330"/>
<name>A0A9E6ZNN9_9FLAO</name>
<sequence>MWFIYFNYSVKDIFGEALGNFYTIGVLYSISLSLFSVIALVSYYNNEDKTSLLAVIIAMSFVLADIFMGINIFLTPAKVYEILNVIFQIGGYYFLYLFGKRLHI</sequence>
<reference evidence="2" key="1">
    <citation type="submission" date="2022-03" db="EMBL/GenBank/DDBJ databases">
        <title>Description of Abyssus ytuae gen. nov., sp. nov., a novel member of the family Flavobacteriaceae isolated from the sediment of Mariana Trench.</title>
        <authorList>
            <person name="Zhang J."/>
            <person name="Xu X."/>
        </authorList>
    </citation>
    <scope>NUCLEOTIDE SEQUENCE</scope>
    <source>
        <strain evidence="2">MT3330</strain>
    </source>
</reference>
<proteinExistence type="predicted"/>
<dbReference type="Proteomes" id="UP000831290">
    <property type="component" value="Chromosome"/>
</dbReference>
<accession>A0A9E6ZNN9</accession>